<dbReference type="Pfam" id="PF14179">
    <property type="entry name" value="YppG"/>
    <property type="match status" value="1"/>
</dbReference>
<dbReference type="RefSeq" id="WP_132947130.1">
    <property type="nucleotide sequence ID" value="NZ_BSVG01000001.1"/>
</dbReference>
<name>A0A4R1QI34_9BACL</name>
<reference evidence="1 2" key="1">
    <citation type="submission" date="2019-03" db="EMBL/GenBank/DDBJ databases">
        <title>Genomic Encyclopedia of Type Strains, Phase IV (KMG-IV): sequencing the most valuable type-strain genomes for metagenomic binning, comparative biology and taxonomic classification.</title>
        <authorList>
            <person name="Goeker M."/>
        </authorList>
    </citation>
    <scope>NUCLEOTIDE SEQUENCE [LARGE SCALE GENOMIC DNA]</scope>
    <source>
        <strain evidence="1 2">DSM 24979</strain>
    </source>
</reference>
<dbReference type="AlphaFoldDB" id="A0A4R1QI34"/>
<comment type="caution">
    <text evidence="1">The sequence shown here is derived from an EMBL/GenBank/DDBJ whole genome shotgun (WGS) entry which is preliminary data.</text>
</comment>
<dbReference type="EMBL" id="SLUL01000001">
    <property type="protein sequence ID" value="TCL53228.1"/>
    <property type="molecule type" value="Genomic_DNA"/>
</dbReference>
<keyword evidence="2" id="KW-1185">Reference proteome</keyword>
<accession>A0A4R1QI34</accession>
<sequence>MWYAPQTNWPMAQQWWGPYHPYTPYHHGMPSVHSPYPTPYPKPIMSYPNPMTSYPKSMTSPMQQAGILSQFKTSDGTYDIPKMMNTMGQMMSMVNQMGGMVKGLTQTFKV</sequence>
<evidence type="ECO:0000313" key="1">
    <source>
        <dbReference type="EMBL" id="TCL53228.1"/>
    </source>
</evidence>
<gene>
    <name evidence="1" type="ORF">EDD69_101236</name>
</gene>
<evidence type="ECO:0000313" key="2">
    <source>
        <dbReference type="Proteomes" id="UP000295658"/>
    </source>
</evidence>
<protein>
    <submittedName>
        <fullName evidence="1">YppG-like protein</fullName>
    </submittedName>
</protein>
<dbReference type="OrthoDB" id="2456726at2"/>
<proteinExistence type="predicted"/>
<organism evidence="1 2">
    <name type="scientific">Thermolongibacillus altinsuensis</name>
    <dbReference type="NCBI Taxonomy" id="575256"/>
    <lineage>
        <taxon>Bacteria</taxon>
        <taxon>Bacillati</taxon>
        <taxon>Bacillota</taxon>
        <taxon>Bacilli</taxon>
        <taxon>Bacillales</taxon>
        <taxon>Anoxybacillaceae</taxon>
        <taxon>Thermolongibacillus</taxon>
    </lineage>
</organism>
<dbReference type="InterPro" id="IPR025555">
    <property type="entry name" value="YppG"/>
</dbReference>
<dbReference type="Proteomes" id="UP000295658">
    <property type="component" value="Unassembled WGS sequence"/>
</dbReference>